<comment type="similarity">
    <text evidence="1">Belongs to the Gfo/Idh/MocA family.</text>
</comment>
<evidence type="ECO:0000256" key="1">
    <source>
        <dbReference type="ARBA" id="ARBA00010928"/>
    </source>
</evidence>
<dbReference type="PANTHER" id="PTHR22604">
    <property type="entry name" value="OXIDOREDUCTASES"/>
    <property type="match status" value="1"/>
</dbReference>
<dbReference type="OrthoDB" id="9815825at2"/>
<evidence type="ECO:0000259" key="4">
    <source>
        <dbReference type="Pfam" id="PF22725"/>
    </source>
</evidence>
<reference evidence="6" key="1">
    <citation type="submission" date="2016-10" db="EMBL/GenBank/DDBJ databases">
        <authorList>
            <person name="Varghese N."/>
            <person name="Submissions S."/>
        </authorList>
    </citation>
    <scope>NUCLEOTIDE SEQUENCE [LARGE SCALE GENOMIC DNA]</scope>
    <source>
        <strain evidence="6">DSM 21424</strain>
    </source>
</reference>
<evidence type="ECO:0000313" key="6">
    <source>
        <dbReference type="Proteomes" id="UP000198922"/>
    </source>
</evidence>
<dbReference type="RefSeq" id="WP_090110868.1">
    <property type="nucleotide sequence ID" value="NZ_FNAT01000002.1"/>
</dbReference>
<accession>A0A1G7CS12</accession>
<sequence length="327" mass="35898">MTEPIRWGVLGAAKFAREFMARAIHAAEGADFVALATSSEEKAGPFRAFRPGLRVHLDYQALLDDPEIDAVYIPLPNHMHVEWTLKALAAGKHVLCEKPLAMRAGDFDAVIAKRDETGQVAAEAYMIVHHPQWIRARELVQSGAIGALRHVEAAFSFDNSAQTGNIRNRPETGGGALPDIGVYAFGSVRFVTGLEPREIRHATIRTENDVDVYAQVAAGFDGFEYSGMVSMRLFPRQEVTFHGEAGVLKMLCPFNANAFGQAELTLETEGKRVLHERWPGVDHYKLQVEAFGRAVRGEADYPCPLEFSRGTQAMIDMVYAAGGRGNG</sequence>
<organism evidence="5 6">
    <name type="scientific">Limimaricola pyoseonensis</name>
    <dbReference type="NCBI Taxonomy" id="521013"/>
    <lineage>
        <taxon>Bacteria</taxon>
        <taxon>Pseudomonadati</taxon>
        <taxon>Pseudomonadota</taxon>
        <taxon>Alphaproteobacteria</taxon>
        <taxon>Rhodobacterales</taxon>
        <taxon>Paracoccaceae</taxon>
        <taxon>Limimaricola</taxon>
    </lineage>
</organism>
<dbReference type="SUPFAM" id="SSF55347">
    <property type="entry name" value="Glyceraldehyde-3-phosphate dehydrogenase-like, C-terminal domain"/>
    <property type="match status" value="1"/>
</dbReference>
<keyword evidence="6" id="KW-1185">Reference proteome</keyword>
<dbReference type="SUPFAM" id="SSF51735">
    <property type="entry name" value="NAD(P)-binding Rossmann-fold domains"/>
    <property type="match status" value="1"/>
</dbReference>
<gene>
    <name evidence="5" type="ORF">SAMN04488567_1620</name>
</gene>
<proteinExistence type="inferred from homology"/>
<evidence type="ECO:0000313" key="5">
    <source>
        <dbReference type="EMBL" id="SDE42118.1"/>
    </source>
</evidence>
<keyword evidence="2" id="KW-0560">Oxidoreductase</keyword>
<dbReference type="InterPro" id="IPR036291">
    <property type="entry name" value="NAD(P)-bd_dom_sf"/>
</dbReference>
<dbReference type="InterPro" id="IPR055170">
    <property type="entry name" value="GFO_IDH_MocA-like_dom"/>
</dbReference>
<dbReference type="Gene3D" id="3.30.360.10">
    <property type="entry name" value="Dihydrodipicolinate Reductase, domain 2"/>
    <property type="match status" value="1"/>
</dbReference>
<protein>
    <submittedName>
        <fullName evidence="5">Predicted dehydrogenase</fullName>
    </submittedName>
</protein>
<name>A0A1G7CS12_9RHOB</name>
<dbReference type="InterPro" id="IPR050984">
    <property type="entry name" value="Gfo/Idh/MocA_domain"/>
</dbReference>
<dbReference type="AlphaFoldDB" id="A0A1G7CS12"/>
<evidence type="ECO:0000256" key="2">
    <source>
        <dbReference type="ARBA" id="ARBA00023002"/>
    </source>
</evidence>
<dbReference type="InterPro" id="IPR000683">
    <property type="entry name" value="Gfo/Idh/MocA-like_OxRdtase_N"/>
</dbReference>
<dbReference type="STRING" id="521013.SAMN04488567_1620"/>
<feature type="domain" description="Gfo/Idh/MocA-like oxidoreductase N-terminal" evidence="3">
    <location>
        <begin position="5"/>
        <end position="122"/>
    </location>
</feature>
<dbReference type="Proteomes" id="UP000198922">
    <property type="component" value="Unassembled WGS sequence"/>
</dbReference>
<dbReference type="Pfam" id="PF22725">
    <property type="entry name" value="GFO_IDH_MocA_C3"/>
    <property type="match status" value="1"/>
</dbReference>
<feature type="domain" description="GFO/IDH/MocA-like oxidoreductase" evidence="4">
    <location>
        <begin position="134"/>
        <end position="248"/>
    </location>
</feature>
<dbReference type="GO" id="GO:0000166">
    <property type="term" value="F:nucleotide binding"/>
    <property type="evidence" value="ECO:0007669"/>
    <property type="project" value="InterPro"/>
</dbReference>
<dbReference type="GO" id="GO:0016491">
    <property type="term" value="F:oxidoreductase activity"/>
    <property type="evidence" value="ECO:0007669"/>
    <property type="project" value="UniProtKB-KW"/>
</dbReference>
<dbReference type="Gene3D" id="3.40.50.720">
    <property type="entry name" value="NAD(P)-binding Rossmann-like Domain"/>
    <property type="match status" value="1"/>
</dbReference>
<evidence type="ECO:0000259" key="3">
    <source>
        <dbReference type="Pfam" id="PF01408"/>
    </source>
</evidence>
<dbReference type="EMBL" id="FNAT01000002">
    <property type="protein sequence ID" value="SDE42118.1"/>
    <property type="molecule type" value="Genomic_DNA"/>
</dbReference>
<dbReference type="Pfam" id="PF01408">
    <property type="entry name" value="GFO_IDH_MocA"/>
    <property type="match status" value="1"/>
</dbReference>
<dbReference type="PANTHER" id="PTHR22604:SF105">
    <property type="entry name" value="TRANS-1,2-DIHYDROBENZENE-1,2-DIOL DEHYDROGENASE"/>
    <property type="match status" value="1"/>
</dbReference>